<evidence type="ECO:0000313" key="1">
    <source>
        <dbReference type="EMBL" id="PWN06860.1"/>
    </source>
</evidence>
<evidence type="ECO:0000313" key="2">
    <source>
        <dbReference type="Proteomes" id="UP000245533"/>
    </source>
</evidence>
<dbReference type="AlphaFoldDB" id="A0A316TR15"/>
<sequence length="225" mass="26042">MGVDFENELSIGNGIYTIREIARILRLPYSKVHRWLNTYWEGELGKFFEGNYSWKVENSQAVGFHTLIEFYILVQFAEAGVKTREVLKAHIELSKELQTPFPFAQRNVLEKIRTDGKKIFLTSNGITCTLDGTKQLNLSFIRLFLKNLEFDSDLVASRFWPLGKDKGILVDPRRKFGHPVVNTSNIYPETIYNLYKAGEPEKFIAFTYEISEEDVRHAIEYCEAA</sequence>
<keyword evidence="2" id="KW-1185">Reference proteome</keyword>
<name>A0A316TR15_9BACT</name>
<dbReference type="SUPFAM" id="SSF46689">
    <property type="entry name" value="Homeodomain-like"/>
    <property type="match status" value="1"/>
</dbReference>
<dbReference type="OrthoDB" id="940717at2"/>
<gene>
    <name evidence="1" type="ORF">DDZ15_06180</name>
</gene>
<organism evidence="1 2">
    <name type="scientific">Rhodohalobacter mucosus</name>
    <dbReference type="NCBI Taxonomy" id="2079485"/>
    <lineage>
        <taxon>Bacteria</taxon>
        <taxon>Pseudomonadati</taxon>
        <taxon>Balneolota</taxon>
        <taxon>Balneolia</taxon>
        <taxon>Balneolales</taxon>
        <taxon>Balneolaceae</taxon>
        <taxon>Rhodohalobacter</taxon>
    </lineage>
</organism>
<dbReference type="Pfam" id="PF04255">
    <property type="entry name" value="DUF433"/>
    <property type="match status" value="1"/>
</dbReference>
<dbReference type="EMBL" id="QGGB01000005">
    <property type="protein sequence ID" value="PWN06860.1"/>
    <property type="molecule type" value="Genomic_DNA"/>
</dbReference>
<comment type="caution">
    <text evidence="1">The sequence shown here is derived from an EMBL/GenBank/DDBJ whole genome shotgun (WGS) entry which is preliminary data.</text>
</comment>
<dbReference type="Proteomes" id="UP000245533">
    <property type="component" value="Unassembled WGS sequence"/>
</dbReference>
<dbReference type="RefSeq" id="WP_109646199.1">
    <property type="nucleotide sequence ID" value="NZ_QGGB01000005.1"/>
</dbReference>
<accession>A0A316TR15</accession>
<dbReference type="InterPro" id="IPR009057">
    <property type="entry name" value="Homeodomain-like_sf"/>
</dbReference>
<reference evidence="1 2" key="1">
    <citation type="submission" date="2018-05" db="EMBL/GenBank/DDBJ databases">
        <title>Rhodohalobacter halophilus gen. nov., sp. nov., a moderately halophilic member of the family Balneolaceae.</title>
        <authorList>
            <person name="Liu Z.-W."/>
        </authorList>
    </citation>
    <scope>NUCLEOTIDE SEQUENCE [LARGE SCALE GENOMIC DNA]</scope>
    <source>
        <strain evidence="1 2">8A47</strain>
    </source>
</reference>
<dbReference type="InterPro" id="IPR007367">
    <property type="entry name" value="DUF433"/>
</dbReference>
<protein>
    <submittedName>
        <fullName evidence="1">DUF433 domain-containing protein</fullName>
    </submittedName>
</protein>
<proteinExistence type="predicted"/>